<name>A0AAE0DHA7_9LECA</name>
<evidence type="ECO:0000313" key="3">
    <source>
        <dbReference type="EMBL" id="KAK3166858.1"/>
    </source>
</evidence>
<dbReference type="InterPro" id="IPR039432">
    <property type="entry name" value="SRP9_dom"/>
</dbReference>
<dbReference type="PANTHER" id="PTHR12834">
    <property type="entry name" value="SIGNAL RECOGNITION PARTICLE 9 KDA PROTEIN"/>
    <property type="match status" value="1"/>
</dbReference>
<evidence type="ECO:0000313" key="4">
    <source>
        <dbReference type="Proteomes" id="UP001276659"/>
    </source>
</evidence>
<accession>A0AAE0DHA7</accession>
<feature type="region of interest" description="Disordered" evidence="1">
    <location>
        <begin position="110"/>
        <end position="171"/>
    </location>
</feature>
<protein>
    <recommendedName>
        <fullName evidence="2">SRP9 domain-containing protein</fullName>
    </recommendedName>
</protein>
<feature type="region of interest" description="Disordered" evidence="1">
    <location>
        <begin position="21"/>
        <end position="70"/>
    </location>
</feature>
<dbReference type="Proteomes" id="UP001276659">
    <property type="component" value="Unassembled WGS sequence"/>
</dbReference>
<dbReference type="Pfam" id="PF05486">
    <property type="entry name" value="SRP9-21"/>
    <property type="match status" value="1"/>
</dbReference>
<comment type="caution">
    <text evidence="3">The sequence shown here is derived from an EMBL/GenBank/DDBJ whole genome shotgun (WGS) entry which is preliminary data.</text>
</comment>
<organism evidence="3 4">
    <name type="scientific">Lepraria neglecta</name>
    <dbReference type="NCBI Taxonomy" id="209136"/>
    <lineage>
        <taxon>Eukaryota</taxon>
        <taxon>Fungi</taxon>
        <taxon>Dikarya</taxon>
        <taxon>Ascomycota</taxon>
        <taxon>Pezizomycotina</taxon>
        <taxon>Lecanoromycetes</taxon>
        <taxon>OSLEUM clade</taxon>
        <taxon>Lecanoromycetidae</taxon>
        <taxon>Lecanorales</taxon>
        <taxon>Lecanorineae</taxon>
        <taxon>Stereocaulaceae</taxon>
        <taxon>Lepraria</taxon>
    </lineage>
</organism>
<proteinExistence type="predicted"/>
<reference evidence="3" key="1">
    <citation type="submission" date="2022-11" db="EMBL/GenBank/DDBJ databases">
        <title>Chromosomal genome sequence assembly and mating type (MAT) locus characterization of the leprose asexual lichenized fungus Lepraria neglecta (Nyl.) Erichsen.</title>
        <authorList>
            <person name="Allen J.L."/>
            <person name="Pfeffer B."/>
        </authorList>
    </citation>
    <scope>NUCLEOTIDE SEQUENCE</scope>
    <source>
        <strain evidence="3">Allen 5258</strain>
    </source>
</reference>
<sequence length="171" mass="17857">MPYLPTAQSFLEQSRLLISARPTTTRITTKYTLPKTSPPDPSKSKSPPPPSSEPSQPHQPQPPKATLTLKTYDPISGTCLKYETDKAAEVGRLIAALGSCGRVMAALPAKEEAVDEGAMEVDAPVKEDAEGKAKAVPKEKELKGGQGQGQHKGGEKGGGGGGGGKKKKGKK</sequence>
<dbReference type="PANTHER" id="PTHR12834:SF12">
    <property type="entry name" value="SIGNAL RECOGNITION PARTICLE 9 KDA PROTEIN"/>
    <property type="match status" value="1"/>
</dbReference>
<dbReference type="EMBL" id="JASNWA010000011">
    <property type="protein sequence ID" value="KAK3166858.1"/>
    <property type="molecule type" value="Genomic_DNA"/>
</dbReference>
<feature type="compositionally biased region" description="Pro residues" evidence="1">
    <location>
        <begin position="36"/>
        <end position="63"/>
    </location>
</feature>
<feature type="compositionally biased region" description="Basic and acidic residues" evidence="1">
    <location>
        <begin position="123"/>
        <end position="143"/>
    </location>
</feature>
<dbReference type="GO" id="GO:0006614">
    <property type="term" value="P:SRP-dependent cotranslational protein targeting to membrane"/>
    <property type="evidence" value="ECO:0007669"/>
    <property type="project" value="InterPro"/>
</dbReference>
<dbReference type="InterPro" id="IPR039914">
    <property type="entry name" value="SRP9-like"/>
</dbReference>
<evidence type="ECO:0000256" key="1">
    <source>
        <dbReference type="SAM" id="MobiDB-lite"/>
    </source>
</evidence>
<keyword evidence="4" id="KW-1185">Reference proteome</keyword>
<feature type="compositionally biased region" description="Gly residues" evidence="1">
    <location>
        <begin position="144"/>
        <end position="163"/>
    </location>
</feature>
<gene>
    <name evidence="3" type="ORF">OEA41_009983</name>
</gene>
<dbReference type="AlphaFoldDB" id="A0AAE0DHA7"/>
<dbReference type="GO" id="GO:0005786">
    <property type="term" value="C:signal recognition particle, endoplasmic reticulum targeting"/>
    <property type="evidence" value="ECO:0007669"/>
    <property type="project" value="TreeGrafter"/>
</dbReference>
<evidence type="ECO:0000259" key="2">
    <source>
        <dbReference type="Pfam" id="PF05486"/>
    </source>
</evidence>
<feature type="domain" description="SRP9" evidence="2">
    <location>
        <begin position="5"/>
        <end position="104"/>
    </location>
</feature>
<feature type="compositionally biased region" description="Low complexity" evidence="1">
    <location>
        <begin position="21"/>
        <end position="35"/>
    </location>
</feature>